<name>A0A699GUN8_TANCI</name>
<sequence length="431" mass="49623">MNLPLAENVIVAGADNRPHMLNKTQYSLWASRMLLVDSVLNGPFKYGTVTEPRTLTTPTIIKDRRYDGVTNAKTICEAYDMKATNIVLLGFPQDIYNLVNHHDKAKYIWDRVKLLIEGLKLLLHERESKLYDEFDTFTSEPEEIIHSYYLRNSTWFKEKAMLAEALELGVVLNEEQMSFLADNRDTVVTGQASQKIPTLTAFQTNDLDEFNSNSDKAPSASAVLIAKLSSYDLEVLSEEVDKENKIVIEPLTAGLERYKEQIKLFKERQKFDLNDREKYIDSQLRKEKEDKYLEEIIELENKKKALDNVVYKMGLFKELTVMKEVFNQMKTEVAKCFVDRKYFEIEKKELIIENDHLLEHIICQDVMSGVMHANVESNNVLPANNNMLEYDNLEAELLKKGNDGLLKLIISQDLVHTAVNTLATIANHQNM</sequence>
<dbReference type="EMBL" id="BKCJ010058058">
    <property type="protein sequence ID" value="GEW43076.1"/>
    <property type="molecule type" value="Genomic_DNA"/>
</dbReference>
<dbReference type="AlphaFoldDB" id="A0A699GUN8"/>
<protein>
    <recommendedName>
        <fullName evidence="2">Retrovirus-related Pol polyprotein from transposon TNT 1-94</fullName>
    </recommendedName>
</protein>
<evidence type="ECO:0000313" key="1">
    <source>
        <dbReference type="EMBL" id="GEW43076.1"/>
    </source>
</evidence>
<reference evidence="1" key="1">
    <citation type="journal article" date="2019" name="Sci. Rep.">
        <title>Draft genome of Tanacetum cinerariifolium, the natural source of mosquito coil.</title>
        <authorList>
            <person name="Yamashiro T."/>
            <person name="Shiraishi A."/>
            <person name="Satake H."/>
            <person name="Nakayama K."/>
        </authorList>
    </citation>
    <scope>NUCLEOTIDE SEQUENCE</scope>
</reference>
<evidence type="ECO:0008006" key="2">
    <source>
        <dbReference type="Google" id="ProtNLM"/>
    </source>
</evidence>
<gene>
    <name evidence="1" type="ORF">Tci_215052</name>
</gene>
<organism evidence="1">
    <name type="scientific">Tanacetum cinerariifolium</name>
    <name type="common">Dalmatian daisy</name>
    <name type="synonym">Chrysanthemum cinerariifolium</name>
    <dbReference type="NCBI Taxonomy" id="118510"/>
    <lineage>
        <taxon>Eukaryota</taxon>
        <taxon>Viridiplantae</taxon>
        <taxon>Streptophyta</taxon>
        <taxon>Embryophyta</taxon>
        <taxon>Tracheophyta</taxon>
        <taxon>Spermatophyta</taxon>
        <taxon>Magnoliopsida</taxon>
        <taxon>eudicotyledons</taxon>
        <taxon>Gunneridae</taxon>
        <taxon>Pentapetalae</taxon>
        <taxon>asterids</taxon>
        <taxon>campanulids</taxon>
        <taxon>Asterales</taxon>
        <taxon>Asteraceae</taxon>
        <taxon>Asteroideae</taxon>
        <taxon>Anthemideae</taxon>
        <taxon>Anthemidinae</taxon>
        <taxon>Tanacetum</taxon>
    </lineage>
</organism>
<proteinExistence type="predicted"/>
<accession>A0A699GUN8</accession>
<comment type="caution">
    <text evidence="1">The sequence shown here is derived from an EMBL/GenBank/DDBJ whole genome shotgun (WGS) entry which is preliminary data.</text>
</comment>